<feature type="transmembrane region" description="Helical" evidence="6">
    <location>
        <begin position="145"/>
        <end position="165"/>
    </location>
</feature>
<dbReference type="PROSITE" id="PS50850">
    <property type="entry name" value="MFS"/>
    <property type="match status" value="1"/>
</dbReference>
<dbReference type="InterPro" id="IPR036259">
    <property type="entry name" value="MFS_trans_sf"/>
</dbReference>
<keyword evidence="9" id="KW-1185">Reference proteome</keyword>
<reference evidence="9" key="1">
    <citation type="journal article" date="2019" name="Int. J. Syst. Evol. Microbiol.">
        <title>The Global Catalogue of Microorganisms (GCM) 10K type strain sequencing project: providing services to taxonomists for standard genome sequencing and annotation.</title>
        <authorList>
            <consortium name="The Broad Institute Genomics Platform"/>
            <consortium name="The Broad Institute Genome Sequencing Center for Infectious Disease"/>
            <person name="Wu L."/>
            <person name="Ma J."/>
        </authorList>
    </citation>
    <scope>NUCLEOTIDE SEQUENCE [LARGE SCALE GENOMIC DNA]</scope>
    <source>
        <strain evidence="9">JCM 31486</strain>
    </source>
</reference>
<dbReference type="EMBL" id="JBHTIS010003122">
    <property type="protein sequence ID" value="MFD1050828.1"/>
    <property type="molecule type" value="Genomic_DNA"/>
</dbReference>
<evidence type="ECO:0000313" key="9">
    <source>
        <dbReference type="Proteomes" id="UP001597045"/>
    </source>
</evidence>
<evidence type="ECO:0000256" key="2">
    <source>
        <dbReference type="ARBA" id="ARBA00022475"/>
    </source>
</evidence>
<keyword evidence="3 6" id="KW-0812">Transmembrane</keyword>
<name>A0ABW3MJF3_9PSEU</name>
<keyword evidence="5 6" id="KW-0472">Membrane</keyword>
<dbReference type="InterPro" id="IPR050189">
    <property type="entry name" value="MFS_Efflux_Transporters"/>
</dbReference>
<evidence type="ECO:0000256" key="3">
    <source>
        <dbReference type="ARBA" id="ARBA00022692"/>
    </source>
</evidence>
<accession>A0ABW3MJF3</accession>
<keyword evidence="2" id="KW-1003">Cell membrane</keyword>
<dbReference type="PANTHER" id="PTHR43124:SF10">
    <property type="entry name" value="PURINE EFFLUX PUMP PBUE"/>
    <property type="match status" value="1"/>
</dbReference>
<organism evidence="8 9">
    <name type="scientific">Kibdelosporangium lantanae</name>
    <dbReference type="NCBI Taxonomy" id="1497396"/>
    <lineage>
        <taxon>Bacteria</taxon>
        <taxon>Bacillati</taxon>
        <taxon>Actinomycetota</taxon>
        <taxon>Actinomycetes</taxon>
        <taxon>Pseudonocardiales</taxon>
        <taxon>Pseudonocardiaceae</taxon>
        <taxon>Kibdelosporangium</taxon>
    </lineage>
</organism>
<feature type="transmembrane region" description="Helical" evidence="6">
    <location>
        <begin position="21"/>
        <end position="40"/>
    </location>
</feature>
<dbReference type="Proteomes" id="UP001597045">
    <property type="component" value="Unassembled WGS sequence"/>
</dbReference>
<feature type="non-terminal residue" evidence="8">
    <location>
        <position position="1"/>
    </location>
</feature>
<evidence type="ECO:0000256" key="1">
    <source>
        <dbReference type="ARBA" id="ARBA00004651"/>
    </source>
</evidence>
<evidence type="ECO:0000256" key="6">
    <source>
        <dbReference type="SAM" id="Phobius"/>
    </source>
</evidence>
<sequence>DGLRRSVSTDLLISGDLHKGVVLVVYPVSLMLLAYGVGGAVGNSVSGRVTDRYGSKAPLLIILTVYTILLATLGLSASTMAGAAAALFVWGLFTWSVNPPIQNWLIELAPTNSGLLLSLNASAIYLGAGLSGIFGGLVINTVGVLALPPIAAMVAAVALVLMVLASRPAAAEPEEELAALVSTE</sequence>
<gene>
    <name evidence="8" type="ORF">ACFQ1S_37505</name>
</gene>
<evidence type="ECO:0000313" key="8">
    <source>
        <dbReference type="EMBL" id="MFD1050828.1"/>
    </source>
</evidence>
<evidence type="ECO:0000256" key="5">
    <source>
        <dbReference type="ARBA" id="ARBA00023136"/>
    </source>
</evidence>
<feature type="transmembrane region" description="Helical" evidence="6">
    <location>
        <begin position="60"/>
        <end position="93"/>
    </location>
</feature>
<dbReference type="InterPro" id="IPR020846">
    <property type="entry name" value="MFS_dom"/>
</dbReference>
<dbReference type="PANTHER" id="PTHR43124">
    <property type="entry name" value="PURINE EFFLUX PUMP PBUE"/>
    <property type="match status" value="1"/>
</dbReference>
<protein>
    <submittedName>
        <fullName evidence="8">MFS transporter</fullName>
    </submittedName>
</protein>
<dbReference type="SUPFAM" id="SSF103473">
    <property type="entry name" value="MFS general substrate transporter"/>
    <property type="match status" value="1"/>
</dbReference>
<feature type="domain" description="Major facilitator superfamily (MFS) profile" evidence="7">
    <location>
        <begin position="1"/>
        <end position="184"/>
    </location>
</feature>
<comment type="subcellular location">
    <subcellularLocation>
        <location evidence="1">Cell membrane</location>
        <topology evidence="1">Multi-pass membrane protein</topology>
    </subcellularLocation>
</comment>
<keyword evidence="4 6" id="KW-1133">Transmembrane helix</keyword>
<dbReference type="InterPro" id="IPR011701">
    <property type="entry name" value="MFS"/>
</dbReference>
<evidence type="ECO:0000256" key="4">
    <source>
        <dbReference type="ARBA" id="ARBA00022989"/>
    </source>
</evidence>
<feature type="transmembrane region" description="Helical" evidence="6">
    <location>
        <begin position="114"/>
        <end position="139"/>
    </location>
</feature>
<proteinExistence type="predicted"/>
<comment type="caution">
    <text evidence="8">The sequence shown here is derived from an EMBL/GenBank/DDBJ whole genome shotgun (WGS) entry which is preliminary data.</text>
</comment>
<dbReference type="Pfam" id="PF07690">
    <property type="entry name" value="MFS_1"/>
    <property type="match status" value="1"/>
</dbReference>
<dbReference type="Gene3D" id="1.20.1250.20">
    <property type="entry name" value="MFS general substrate transporter like domains"/>
    <property type="match status" value="1"/>
</dbReference>
<evidence type="ECO:0000259" key="7">
    <source>
        <dbReference type="PROSITE" id="PS50850"/>
    </source>
</evidence>